<accession>A0A813RVA9</accession>
<keyword evidence="6" id="KW-1185">Reference proteome</keyword>
<dbReference type="Pfam" id="PF01436">
    <property type="entry name" value="NHL"/>
    <property type="match status" value="1"/>
</dbReference>
<reference evidence="4" key="1">
    <citation type="submission" date="2021-02" db="EMBL/GenBank/DDBJ databases">
        <authorList>
            <person name="Nowell W R."/>
        </authorList>
    </citation>
    <scope>NUCLEOTIDE SEQUENCE</scope>
</reference>
<evidence type="ECO:0000256" key="1">
    <source>
        <dbReference type="ARBA" id="ARBA00022737"/>
    </source>
</evidence>
<comment type="caution">
    <text evidence="4">The sequence shown here is derived from an EMBL/GenBank/DDBJ whole genome shotgun (WGS) entry which is preliminary data.</text>
</comment>
<dbReference type="EMBL" id="CAJNOJ010000515">
    <property type="protein sequence ID" value="CAF1473519.1"/>
    <property type="molecule type" value="Genomic_DNA"/>
</dbReference>
<dbReference type="CDD" id="cd05819">
    <property type="entry name" value="NHL"/>
    <property type="match status" value="1"/>
</dbReference>
<keyword evidence="1" id="KW-0677">Repeat</keyword>
<dbReference type="Proteomes" id="UP000663828">
    <property type="component" value="Unassembled WGS sequence"/>
</dbReference>
<evidence type="ECO:0000256" key="3">
    <source>
        <dbReference type="SAM" id="SignalP"/>
    </source>
</evidence>
<dbReference type="OrthoDB" id="10036410at2759"/>
<feature type="signal peptide" evidence="3">
    <location>
        <begin position="1"/>
        <end position="21"/>
    </location>
</feature>
<name>A0A813RVA9_ADIRI</name>
<keyword evidence="3" id="KW-0732">Signal</keyword>
<dbReference type="Gene3D" id="2.120.10.30">
    <property type="entry name" value="TolB, C-terminal domain"/>
    <property type="match status" value="1"/>
</dbReference>
<evidence type="ECO:0008006" key="7">
    <source>
        <dbReference type="Google" id="ProtNLM"/>
    </source>
</evidence>
<dbReference type="Proteomes" id="UP000663852">
    <property type="component" value="Unassembled WGS sequence"/>
</dbReference>
<dbReference type="PANTHER" id="PTHR24104:SF25">
    <property type="entry name" value="PROTEIN LIN-41"/>
    <property type="match status" value="1"/>
</dbReference>
<dbReference type="PROSITE" id="PS51125">
    <property type="entry name" value="NHL"/>
    <property type="match status" value="1"/>
</dbReference>
<dbReference type="SUPFAM" id="SSF63829">
    <property type="entry name" value="Calcium-dependent phosphotriesterase"/>
    <property type="match status" value="1"/>
</dbReference>
<dbReference type="PANTHER" id="PTHR24104">
    <property type="entry name" value="E3 UBIQUITIN-PROTEIN LIGASE NHLRC1-RELATED"/>
    <property type="match status" value="1"/>
</dbReference>
<dbReference type="InterPro" id="IPR001258">
    <property type="entry name" value="NHL_repeat"/>
</dbReference>
<protein>
    <recommendedName>
        <fullName evidence="7">SMP-30/Gluconolactonase/LRE-like region domain-containing protein</fullName>
    </recommendedName>
</protein>
<feature type="chain" id="PRO_5036222854" description="SMP-30/Gluconolactonase/LRE-like region domain-containing protein" evidence="3">
    <location>
        <begin position="22"/>
        <end position="295"/>
    </location>
</feature>
<sequence length="295" mass="32435">MNTSSLLALVIIHLFVQNGSCAYFPPIDATWQKQAETVVGSDKIGSPQGIFIDRDNTLYIADVYNYRIVKLEYGSTNVSVVLDGLDYPTDLVIDKKGTMFVAEKESLTRWPKGFHNRTILARAEWLLSVAIDPRQEHLYITDYFSNYVKKYIANGEAEQNGTVVVPNAISPWSVAINGIDTVFAASYYGSVREWKRNESGEGKVVIDQLGEPRGISLDCFGTLYIANCGGNSVVRVLAGSKTATVIAAGNGIGDAPDQLYNPADAAFDSYGNLYVSDYGNGRVQRFRINQKTLSQ</sequence>
<proteinExistence type="predicted"/>
<dbReference type="AlphaFoldDB" id="A0A813RVA9"/>
<evidence type="ECO:0000256" key="2">
    <source>
        <dbReference type="PROSITE-ProRule" id="PRU00504"/>
    </source>
</evidence>
<dbReference type="InterPro" id="IPR011042">
    <property type="entry name" value="6-blade_b-propeller_TolB-like"/>
</dbReference>
<feature type="repeat" description="NHL" evidence="2">
    <location>
        <begin position="252"/>
        <end position="289"/>
    </location>
</feature>
<gene>
    <name evidence="5" type="ORF">EDS130_LOCUS40950</name>
    <name evidence="4" type="ORF">XAT740_LOCUS2254</name>
</gene>
<evidence type="ECO:0000313" key="6">
    <source>
        <dbReference type="Proteomes" id="UP000663828"/>
    </source>
</evidence>
<evidence type="ECO:0000313" key="5">
    <source>
        <dbReference type="EMBL" id="CAF1473519.1"/>
    </source>
</evidence>
<dbReference type="Gene3D" id="2.40.10.500">
    <property type="match status" value="1"/>
</dbReference>
<organism evidence="4 6">
    <name type="scientific">Adineta ricciae</name>
    <name type="common">Rotifer</name>
    <dbReference type="NCBI Taxonomy" id="249248"/>
    <lineage>
        <taxon>Eukaryota</taxon>
        <taxon>Metazoa</taxon>
        <taxon>Spiralia</taxon>
        <taxon>Gnathifera</taxon>
        <taxon>Rotifera</taxon>
        <taxon>Eurotatoria</taxon>
        <taxon>Bdelloidea</taxon>
        <taxon>Adinetida</taxon>
        <taxon>Adinetidae</taxon>
        <taxon>Adineta</taxon>
    </lineage>
</organism>
<evidence type="ECO:0000313" key="4">
    <source>
        <dbReference type="EMBL" id="CAF0786464.1"/>
    </source>
</evidence>
<dbReference type="EMBL" id="CAJNOR010000076">
    <property type="protein sequence ID" value="CAF0786464.1"/>
    <property type="molecule type" value="Genomic_DNA"/>
</dbReference>
<dbReference type="InterPro" id="IPR050952">
    <property type="entry name" value="TRIM-NHL_E3_ligases"/>
</dbReference>
<dbReference type="GO" id="GO:0008270">
    <property type="term" value="F:zinc ion binding"/>
    <property type="evidence" value="ECO:0007669"/>
    <property type="project" value="UniProtKB-KW"/>
</dbReference>